<dbReference type="InterPro" id="IPR000086">
    <property type="entry name" value="NUDIX_hydrolase_dom"/>
</dbReference>
<dbReference type="KEGG" id="ahal:FTX54_001265"/>
<reference evidence="3 4" key="1">
    <citation type="submission" date="2024-01" db="EMBL/GenBank/DDBJ databases">
        <title>Complete Genome Sequence of Alkalicoccus halolimnae BZ-SZ-XJ29T, a Moderately Halophilic Bacterium Isolated from a Salt Lake.</title>
        <authorList>
            <person name="Zhao B."/>
        </authorList>
    </citation>
    <scope>NUCLEOTIDE SEQUENCE [LARGE SCALE GENOMIC DNA]</scope>
    <source>
        <strain evidence="3 4">BZ-SZ-XJ29</strain>
    </source>
</reference>
<comment type="similarity">
    <text evidence="1">Belongs to the Nudix hydrolase family.</text>
</comment>
<protein>
    <submittedName>
        <fullName evidence="3">NUDIX domain-containing protein</fullName>
    </submittedName>
</protein>
<proteinExistence type="inferred from homology"/>
<evidence type="ECO:0000313" key="3">
    <source>
        <dbReference type="EMBL" id="WWD80224.1"/>
    </source>
</evidence>
<dbReference type="Pfam" id="PF00293">
    <property type="entry name" value="NUDIX"/>
    <property type="match status" value="1"/>
</dbReference>
<dbReference type="AlphaFoldDB" id="A0A5C7FHM7"/>
<organism evidence="3 4">
    <name type="scientific">Alkalicoccus halolimnae</name>
    <dbReference type="NCBI Taxonomy" id="1667239"/>
    <lineage>
        <taxon>Bacteria</taxon>
        <taxon>Bacillati</taxon>
        <taxon>Bacillota</taxon>
        <taxon>Bacilli</taxon>
        <taxon>Bacillales</taxon>
        <taxon>Bacillaceae</taxon>
        <taxon>Alkalicoccus</taxon>
    </lineage>
</organism>
<name>A0A5C7FHM7_9BACI</name>
<evidence type="ECO:0000256" key="1">
    <source>
        <dbReference type="ARBA" id="ARBA00005582"/>
    </source>
</evidence>
<sequence>MKKVDDIQAEIAVIIFNEKGNVLLQKRAEAGLWGVLSGNVQVGETLSEAAVRKAEEEAGIKIIIKKLTGVYSDPVSQLKVGPDGKIIHFITSCFSAETAYGAVVSTEERKKEIAFFHPEKLPEDIQPMHPQWLQDVLSEQEQPFIR</sequence>
<dbReference type="RefSeq" id="WP_147804265.1">
    <property type="nucleotide sequence ID" value="NZ_CP144914.1"/>
</dbReference>
<dbReference type="PROSITE" id="PS51462">
    <property type="entry name" value="NUDIX"/>
    <property type="match status" value="1"/>
</dbReference>
<evidence type="ECO:0000259" key="2">
    <source>
        <dbReference type="PROSITE" id="PS51462"/>
    </source>
</evidence>
<gene>
    <name evidence="3" type="ORF">FTX54_001265</name>
</gene>
<keyword evidence="4" id="KW-1185">Reference proteome</keyword>
<dbReference type="PANTHER" id="PTHR43736">
    <property type="entry name" value="ADP-RIBOSE PYROPHOSPHATASE"/>
    <property type="match status" value="1"/>
</dbReference>
<dbReference type="EMBL" id="CP144914">
    <property type="protein sequence ID" value="WWD80224.1"/>
    <property type="molecule type" value="Genomic_DNA"/>
</dbReference>
<dbReference type="InterPro" id="IPR015797">
    <property type="entry name" value="NUDIX_hydrolase-like_dom_sf"/>
</dbReference>
<dbReference type="PANTHER" id="PTHR43736:SF1">
    <property type="entry name" value="DIHYDRONEOPTERIN TRIPHOSPHATE DIPHOSPHATASE"/>
    <property type="match status" value="1"/>
</dbReference>
<accession>A0A5C7FHM7</accession>
<evidence type="ECO:0000313" key="4">
    <source>
        <dbReference type="Proteomes" id="UP000321816"/>
    </source>
</evidence>
<dbReference type="OrthoDB" id="9787476at2"/>
<dbReference type="Proteomes" id="UP000321816">
    <property type="component" value="Chromosome"/>
</dbReference>
<feature type="domain" description="Nudix hydrolase" evidence="2">
    <location>
        <begin position="6"/>
        <end position="141"/>
    </location>
</feature>
<dbReference type="SUPFAM" id="SSF55811">
    <property type="entry name" value="Nudix"/>
    <property type="match status" value="1"/>
</dbReference>
<dbReference type="Gene3D" id="3.90.79.10">
    <property type="entry name" value="Nucleoside Triphosphate Pyrophosphohydrolase"/>
    <property type="match status" value="1"/>
</dbReference>